<comment type="function">
    <text evidence="7">Catalyzes the reversible isomerization of glucose-6-phosphate to fructose-6-phosphate.</text>
</comment>
<evidence type="ECO:0000256" key="5">
    <source>
        <dbReference type="ARBA" id="ARBA00023235"/>
    </source>
</evidence>
<comment type="pathway">
    <text evidence="1 7 8">Carbohydrate degradation; glycolysis; D-glyceraldehyde 3-phosphate and glycerone phosphate from D-glucose: step 2/4.</text>
</comment>
<reference evidence="9 10" key="1">
    <citation type="journal article" date="2016" name="Nat. Commun.">
        <title>Thousands of microbial genomes shed light on interconnected biogeochemical processes in an aquifer system.</title>
        <authorList>
            <person name="Anantharaman K."/>
            <person name="Brown C.T."/>
            <person name="Hug L.A."/>
            <person name="Sharon I."/>
            <person name="Castelle C.J."/>
            <person name="Probst A.J."/>
            <person name="Thomas B.C."/>
            <person name="Singh A."/>
            <person name="Wilkins M.J."/>
            <person name="Karaoz U."/>
            <person name="Brodie E.L."/>
            <person name="Williams K.H."/>
            <person name="Hubbard S.S."/>
            <person name="Banfield J.F."/>
        </authorList>
    </citation>
    <scope>NUCLEOTIDE SEQUENCE [LARGE SCALE GENOMIC DNA]</scope>
</reference>
<dbReference type="InterPro" id="IPR035482">
    <property type="entry name" value="SIS_PGI_2"/>
</dbReference>
<dbReference type="UniPathway" id="UPA00138"/>
<keyword evidence="7" id="KW-0963">Cytoplasm</keyword>
<evidence type="ECO:0000256" key="6">
    <source>
        <dbReference type="ARBA" id="ARBA00029321"/>
    </source>
</evidence>
<evidence type="ECO:0000256" key="8">
    <source>
        <dbReference type="RuleBase" id="RU000612"/>
    </source>
</evidence>
<evidence type="ECO:0000313" key="10">
    <source>
        <dbReference type="Proteomes" id="UP000177885"/>
    </source>
</evidence>
<dbReference type="PROSITE" id="PS51463">
    <property type="entry name" value="P_GLUCOSE_ISOMERASE_3"/>
    <property type="match status" value="1"/>
</dbReference>
<dbReference type="GO" id="GO:0006094">
    <property type="term" value="P:gluconeogenesis"/>
    <property type="evidence" value="ECO:0007669"/>
    <property type="project" value="UniProtKB-UniRule"/>
</dbReference>
<organism evidence="9 10">
    <name type="scientific">Candidatus Uhrbacteria bacterium RIFCSPHIGHO2_01_FULL_63_20</name>
    <dbReference type="NCBI Taxonomy" id="1802385"/>
    <lineage>
        <taxon>Bacteria</taxon>
        <taxon>Candidatus Uhriibacteriota</taxon>
    </lineage>
</organism>
<dbReference type="GO" id="GO:0004347">
    <property type="term" value="F:glucose-6-phosphate isomerase activity"/>
    <property type="evidence" value="ECO:0007669"/>
    <property type="project" value="UniProtKB-UniRule"/>
</dbReference>
<dbReference type="AlphaFoldDB" id="A0A1F7TKI8"/>
<feature type="active site" evidence="7">
    <location>
        <position position="308"/>
    </location>
</feature>
<dbReference type="Proteomes" id="UP000177885">
    <property type="component" value="Unassembled WGS sequence"/>
</dbReference>
<comment type="pathway">
    <text evidence="7">Carbohydrate biosynthesis; gluconeogenesis.</text>
</comment>
<comment type="catalytic activity">
    <reaction evidence="6 7 8">
        <text>alpha-D-glucose 6-phosphate = beta-D-fructose 6-phosphate</text>
        <dbReference type="Rhea" id="RHEA:11816"/>
        <dbReference type="ChEBI" id="CHEBI:57634"/>
        <dbReference type="ChEBI" id="CHEBI:58225"/>
        <dbReference type="EC" id="5.3.1.9"/>
    </reaction>
</comment>
<dbReference type="HAMAP" id="MF_00473">
    <property type="entry name" value="G6P_isomerase"/>
    <property type="match status" value="1"/>
</dbReference>
<dbReference type="PROSITE" id="PS00174">
    <property type="entry name" value="P_GLUCOSE_ISOMERASE_2"/>
    <property type="match status" value="1"/>
</dbReference>
<comment type="caution">
    <text evidence="9">The sequence shown here is derived from an EMBL/GenBank/DDBJ whole genome shotgun (WGS) entry which is preliminary data.</text>
</comment>
<dbReference type="PRINTS" id="PR00662">
    <property type="entry name" value="G6PISOMERASE"/>
</dbReference>
<evidence type="ECO:0000256" key="3">
    <source>
        <dbReference type="ARBA" id="ARBA00022432"/>
    </source>
</evidence>
<dbReference type="CDD" id="cd05016">
    <property type="entry name" value="SIS_PGI_2"/>
    <property type="match status" value="1"/>
</dbReference>
<sequence>MNYLSYDDANMFSDACGALGAKRHELSDARERLEAAHARLEEIRRDGAQGFFDLPSDTKGIASALQAAQRAKKRFSTLLVIGIGGSDLAARTIVQALADREEGMQVRFLSVPDPEAVAPILADADLLKDAAVNVVSKSGSTLETVSLFLTVREALIRAVGMEKHRDQVFVTTDPADGPLNQMAKEERYEILDHPLNVGGRFSALSVVGLFPAACAGVDVKGLLEGAAWIEEKRRADKASSMPATFAALHALAMANHAQDIHVLMPYAAKLSHFAHWYRQIWAESLGKRKGNKHVGPTPVAALGPTDQHSQIQLYQDGPANKVVTFIEVAEFREELRVPKSGIPDAFSLMKGLDFADIMHAERAGTANALARARRPNGTLRIPSVSAESLGALFQFYMTATAYMGELMGVNAYDQPGVESGKQEAKLILEGLV</sequence>
<evidence type="ECO:0000313" key="9">
    <source>
        <dbReference type="EMBL" id="OGL66479.1"/>
    </source>
</evidence>
<dbReference type="Pfam" id="PF00342">
    <property type="entry name" value="PGI"/>
    <property type="match status" value="1"/>
</dbReference>
<dbReference type="InterPro" id="IPR018189">
    <property type="entry name" value="Phosphoglucose_isomerase_CS"/>
</dbReference>
<dbReference type="PANTHER" id="PTHR11469:SF1">
    <property type="entry name" value="GLUCOSE-6-PHOSPHATE ISOMERASE"/>
    <property type="match status" value="1"/>
</dbReference>
<dbReference type="GO" id="GO:0051156">
    <property type="term" value="P:glucose 6-phosphate metabolic process"/>
    <property type="evidence" value="ECO:0007669"/>
    <property type="project" value="TreeGrafter"/>
</dbReference>
<dbReference type="PANTHER" id="PTHR11469">
    <property type="entry name" value="GLUCOSE-6-PHOSPHATE ISOMERASE"/>
    <property type="match status" value="1"/>
</dbReference>
<dbReference type="EMBL" id="MGDT01000007">
    <property type="protein sequence ID" value="OGL66479.1"/>
    <property type="molecule type" value="Genomic_DNA"/>
</dbReference>
<dbReference type="EC" id="5.3.1.9" evidence="7"/>
<accession>A0A1F7TKI8</accession>
<keyword evidence="3 7" id="KW-0312">Gluconeogenesis</keyword>
<gene>
    <name evidence="7" type="primary">pgi</name>
    <name evidence="9" type="ORF">A2856_02190</name>
</gene>
<protein>
    <recommendedName>
        <fullName evidence="7">Glucose-6-phosphate isomerase</fullName>
        <shortName evidence="7">GPI</shortName>
        <ecNumber evidence="7">5.3.1.9</ecNumber>
    </recommendedName>
    <alternativeName>
        <fullName evidence="7">Phosphoglucose isomerase</fullName>
        <shortName evidence="7">PGI</shortName>
    </alternativeName>
    <alternativeName>
        <fullName evidence="7">Phosphohexose isomerase</fullName>
        <shortName evidence="7">PHI</shortName>
    </alternativeName>
</protein>
<proteinExistence type="inferred from homology"/>
<keyword evidence="4 7" id="KW-0324">Glycolysis</keyword>
<evidence type="ECO:0000256" key="1">
    <source>
        <dbReference type="ARBA" id="ARBA00004926"/>
    </source>
</evidence>
<comment type="subcellular location">
    <subcellularLocation>
        <location evidence="7">Cytoplasm</location>
    </subcellularLocation>
</comment>
<dbReference type="UniPathway" id="UPA00109">
    <property type="reaction ID" value="UER00181"/>
</dbReference>
<feature type="active site" description="Proton donor" evidence="7">
    <location>
        <position position="283"/>
    </location>
</feature>
<evidence type="ECO:0000256" key="2">
    <source>
        <dbReference type="ARBA" id="ARBA00006604"/>
    </source>
</evidence>
<dbReference type="InterPro" id="IPR001672">
    <property type="entry name" value="G6P_Isomerase"/>
</dbReference>
<evidence type="ECO:0000256" key="7">
    <source>
        <dbReference type="HAMAP-Rule" id="MF_00473"/>
    </source>
</evidence>
<dbReference type="GO" id="GO:0006096">
    <property type="term" value="P:glycolytic process"/>
    <property type="evidence" value="ECO:0007669"/>
    <property type="project" value="UniProtKB-UniRule"/>
</dbReference>
<comment type="similarity">
    <text evidence="2 7 8">Belongs to the GPI family.</text>
</comment>
<feature type="active site" evidence="7">
    <location>
        <position position="421"/>
    </location>
</feature>
<dbReference type="SUPFAM" id="SSF53697">
    <property type="entry name" value="SIS domain"/>
    <property type="match status" value="1"/>
</dbReference>
<dbReference type="InterPro" id="IPR035476">
    <property type="entry name" value="SIS_PGI_1"/>
</dbReference>
<keyword evidence="5 7" id="KW-0413">Isomerase</keyword>
<dbReference type="CDD" id="cd05015">
    <property type="entry name" value="SIS_PGI_1"/>
    <property type="match status" value="1"/>
</dbReference>
<dbReference type="GO" id="GO:0048029">
    <property type="term" value="F:monosaccharide binding"/>
    <property type="evidence" value="ECO:0007669"/>
    <property type="project" value="TreeGrafter"/>
</dbReference>
<name>A0A1F7TKI8_9BACT</name>
<dbReference type="Gene3D" id="3.40.50.10490">
    <property type="entry name" value="Glucose-6-phosphate isomerase like protein, domain 1"/>
    <property type="match status" value="2"/>
</dbReference>
<dbReference type="GO" id="GO:0097367">
    <property type="term" value="F:carbohydrate derivative binding"/>
    <property type="evidence" value="ECO:0007669"/>
    <property type="project" value="InterPro"/>
</dbReference>
<dbReference type="InterPro" id="IPR046348">
    <property type="entry name" value="SIS_dom_sf"/>
</dbReference>
<evidence type="ECO:0000256" key="4">
    <source>
        <dbReference type="ARBA" id="ARBA00023152"/>
    </source>
</evidence>
<dbReference type="GO" id="GO:0005829">
    <property type="term" value="C:cytosol"/>
    <property type="evidence" value="ECO:0007669"/>
    <property type="project" value="TreeGrafter"/>
</dbReference>
<dbReference type="STRING" id="1802385.A2856_02190"/>